<evidence type="ECO:0000313" key="1">
    <source>
        <dbReference type="EMBL" id="CAD8674710.1"/>
    </source>
</evidence>
<organism evidence="2">
    <name type="scientific">Chlamydomonas leiostraca</name>
    <dbReference type="NCBI Taxonomy" id="1034604"/>
    <lineage>
        <taxon>Eukaryota</taxon>
        <taxon>Viridiplantae</taxon>
        <taxon>Chlorophyta</taxon>
        <taxon>core chlorophytes</taxon>
        <taxon>Chlorophyceae</taxon>
        <taxon>CS clade</taxon>
        <taxon>Chlamydomonadales</taxon>
        <taxon>Chlamydomonadaceae</taxon>
        <taxon>Chlamydomonas</taxon>
    </lineage>
</organism>
<name>A0A6T8QWI5_9CHLO</name>
<dbReference type="EMBL" id="HBFB01011484">
    <property type="protein sequence ID" value="CAD8674710.1"/>
    <property type="molecule type" value="Transcribed_RNA"/>
</dbReference>
<dbReference type="AlphaFoldDB" id="A0A6T8QWI5"/>
<gene>
    <name evidence="1" type="ORF">CLEI1391_LOCUS6500</name>
    <name evidence="2" type="ORF">CLEI1391_LOCUS6501</name>
</gene>
<reference evidence="2" key="1">
    <citation type="submission" date="2021-01" db="EMBL/GenBank/DDBJ databases">
        <authorList>
            <person name="Corre E."/>
            <person name="Pelletier E."/>
            <person name="Niang G."/>
            <person name="Scheremetjew M."/>
            <person name="Finn R."/>
            <person name="Kale V."/>
            <person name="Holt S."/>
            <person name="Cochrane G."/>
            <person name="Meng A."/>
            <person name="Brown T."/>
            <person name="Cohen L."/>
        </authorList>
    </citation>
    <scope>NUCLEOTIDE SEQUENCE</scope>
    <source>
        <strain evidence="2">SAG 11-49</strain>
    </source>
</reference>
<sequence length="134" mass="14224">MTTLAVAIPKPAAHSVEQQPKLPARRGLLLQISSRARNVACRYVACQHTTAPASCQLQRHLASCAQDCSCVTHSQLLLKQLGYTGAGKPLPGWPTATATTAPASTPTPAWPCCLGWPCGPLLGLVHVHEERVQV</sequence>
<evidence type="ECO:0000313" key="2">
    <source>
        <dbReference type="EMBL" id="CAD8674712.1"/>
    </source>
</evidence>
<protein>
    <submittedName>
        <fullName evidence="2">Uncharacterized protein</fullName>
    </submittedName>
</protein>
<dbReference type="EMBL" id="HBFB01011485">
    <property type="protein sequence ID" value="CAD8674712.1"/>
    <property type="molecule type" value="Transcribed_RNA"/>
</dbReference>
<proteinExistence type="predicted"/>
<accession>A0A6T8QWI5</accession>